<dbReference type="AlphaFoldDB" id="A0A2K8PI76"/>
<evidence type="ECO:0000313" key="8">
    <source>
        <dbReference type="EMBL" id="ATZ26441.1"/>
    </source>
</evidence>
<keyword evidence="4" id="KW-0255">Endonuclease</keyword>
<dbReference type="GO" id="GO:0006401">
    <property type="term" value="P:RNA catabolic process"/>
    <property type="evidence" value="ECO:0007669"/>
    <property type="project" value="InterPro"/>
</dbReference>
<dbReference type="GeneID" id="49385656"/>
<dbReference type="SUPFAM" id="SSF143011">
    <property type="entry name" value="RelE-like"/>
    <property type="match status" value="1"/>
</dbReference>
<dbReference type="PANTHER" id="PTHR38039">
    <property type="entry name" value="TOXIN YOEB"/>
    <property type="match status" value="1"/>
</dbReference>
<comment type="similarity">
    <text evidence="1">Belongs to the YoeB family.</text>
</comment>
<dbReference type="Pfam" id="PF06769">
    <property type="entry name" value="YoeB_toxin"/>
    <property type="match status" value="1"/>
</dbReference>
<dbReference type="RefSeq" id="WP_030240465.1">
    <property type="nucleotide sequence ID" value="NZ_CP024985.1"/>
</dbReference>
<evidence type="ECO:0000256" key="3">
    <source>
        <dbReference type="ARBA" id="ARBA00022722"/>
    </source>
</evidence>
<dbReference type="OrthoDB" id="9801102at2"/>
<evidence type="ECO:0000256" key="7">
    <source>
        <dbReference type="ARBA" id="ARBA00050056"/>
    </source>
</evidence>
<evidence type="ECO:0000256" key="6">
    <source>
        <dbReference type="ARBA" id="ARBA00030388"/>
    </source>
</evidence>
<dbReference type="GO" id="GO:0016787">
    <property type="term" value="F:hydrolase activity"/>
    <property type="evidence" value="ECO:0007669"/>
    <property type="project" value="UniProtKB-KW"/>
</dbReference>
<dbReference type="InterPro" id="IPR009614">
    <property type="entry name" value="YoeB_toxin"/>
</dbReference>
<evidence type="ECO:0000256" key="4">
    <source>
        <dbReference type="ARBA" id="ARBA00022759"/>
    </source>
</evidence>
<evidence type="ECO:0000313" key="9">
    <source>
        <dbReference type="Proteomes" id="UP000231791"/>
    </source>
</evidence>
<evidence type="ECO:0000256" key="1">
    <source>
        <dbReference type="ARBA" id="ARBA00008172"/>
    </source>
</evidence>
<dbReference type="Gene3D" id="3.30.2310.20">
    <property type="entry name" value="RelE-like"/>
    <property type="match status" value="1"/>
</dbReference>
<keyword evidence="5 8" id="KW-0378">Hydrolase</keyword>
<dbReference type="Proteomes" id="UP000231791">
    <property type="component" value="Chromosome"/>
</dbReference>
<keyword evidence="3" id="KW-0540">Nuclease</keyword>
<proteinExistence type="inferred from homology"/>
<dbReference type="GO" id="GO:0004519">
    <property type="term" value="F:endonuclease activity"/>
    <property type="evidence" value="ECO:0007669"/>
    <property type="project" value="UniProtKB-KW"/>
</dbReference>
<dbReference type="KEGG" id="slx:SLAV_23160"/>
<dbReference type="GO" id="GO:0045892">
    <property type="term" value="P:negative regulation of DNA-templated transcription"/>
    <property type="evidence" value="ECO:0007669"/>
    <property type="project" value="TreeGrafter"/>
</dbReference>
<evidence type="ECO:0000256" key="2">
    <source>
        <dbReference type="ARBA" id="ARBA00022649"/>
    </source>
</evidence>
<dbReference type="NCBIfam" id="TIGR02116">
    <property type="entry name" value="toxin_Txe_YoeB"/>
    <property type="match status" value="1"/>
</dbReference>
<name>A0A2K8PI76_STRLA</name>
<evidence type="ECO:0000256" key="5">
    <source>
        <dbReference type="ARBA" id="ARBA00022801"/>
    </source>
</evidence>
<dbReference type="PANTHER" id="PTHR38039:SF1">
    <property type="entry name" value="TOXIN YOEB"/>
    <property type="match status" value="1"/>
</dbReference>
<dbReference type="EMBL" id="CP024985">
    <property type="protein sequence ID" value="ATZ26441.1"/>
    <property type="molecule type" value="Genomic_DNA"/>
</dbReference>
<protein>
    <recommendedName>
        <fullName evidence="7">Endoribonuclease YoeB</fullName>
    </recommendedName>
    <alternativeName>
        <fullName evidence="6">Putative mRNA interferase YoeB</fullName>
    </alternativeName>
</protein>
<organism evidence="8 9">
    <name type="scientific">Streptomyces lavendulae subsp. lavendulae</name>
    <dbReference type="NCBI Taxonomy" id="58340"/>
    <lineage>
        <taxon>Bacteria</taxon>
        <taxon>Bacillati</taxon>
        <taxon>Actinomycetota</taxon>
        <taxon>Actinomycetes</taxon>
        <taxon>Kitasatosporales</taxon>
        <taxon>Streptomycetaceae</taxon>
        <taxon>Streptomyces</taxon>
    </lineage>
</organism>
<dbReference type="InterPro" id="IPR035093">
    <property type="entry name" value="RelE/ParE_toxin_dom_sf"/>
</dbReference>
<sequence>MRSVHFDPDAWEDFLFWLGADRKMARRITRLIGEIQSSPFAGIGKPEPLKGDLTGYWSRRIDDEHRLVYRADDKEVKILKARYHYSD</sequence>
<accession>A0A2K8PI76</accession>
<reference evidence="8 9" key="1">
    <citation type="submission" date="2017-11" db="EMBL/GenBank/DDBJ databases">
        <title>Complete genome sequence of Streptomyces lavendulae subsp. lavendulae CCM 3239 (formerly 'Streptomyces aureofaciens CCM 3239'), the producer of the angucycline-type antibiotic auricin.</title>
        <authorList>
            <person name="Busche T."/>
            <person name="Novakova R."/>
            <person name="Al'Dilaimi A."/>
            <person name="Homerova D."/>
            <person name="Feckova L."/>
            <person name="Rezuchova B."/>
            <person name="Mingyar E."/>
            <person name="Csolleiova D."/>
            <person name="Bekeova C."/>
            <person name="Winkler A."/>
            <person name="Sevcikova B."/>
            <person name="Kalinowski J."/>
            <person name="Kormanec J."/>
            <person name="Ruckert C."/>
        </authorList>
    </citation>
    <scope>NUCLEOTIDE SEQUENCE [LARGE SCALE GENOMIC DNA]</scope>
    <source>
        <strain evidence="8 9">CCM 3239</strain>
    </source>
</reference>
<gene>
    <name evidence="8" type="primary">relK</name>
    <name evidence="8" type="ORF">SLAV_23160</name>
</gene>
<keyword evidence="2" id="KW-1277">Toxin-antitoxin system</keyword>
<keyword evidence="9" id="KW-1185">Reference proteome</keyword>